<sequence length="315" mass="35188">MRAELMALATAQGGVFSRRQALAAGYGTRAIRDRLAAGSWLARRRGVYVTRALWDASDVIDRHAIDVAAAILSFRRPDAVASHRSAARIHGIETLKPPPDVVTLTRPAEAPGRGKHRGIRVERATLPRDHLRSERGIPLTTPARTVVDLARTLPFREGVVVADSALFLRRTGREALIRVVEDCARWPGIERARAVVDFAHPRARSPLESITRVMFAEQGLPPPEVGVLVGEDDEIFTEVDFLWPDRRTIAETDGLVKYTSPERLRTEKLKQERLEELGFTVVRLTWRQITERPEESAARVRRAFARGAARVDRAA</sequence>
<dbReference type="Proteomes" id="UP001500212">
    <property type="component" value="Unassembled WGS sequence"/>
</dbReference>
<dbReference type="Gene3D" id="3.40.960.10">
    <property type="entry name" value="VSR Endonuclease"/>
    <property type="match status" value="1"/>
</dbReference>
<dbReference type="InterPro" id="IPR025159">
    <property type="entry name" value="AbiEi_N"/>
</dbReference>
<organism evidence="3 4">
    <name type="scientific">Actinoallomurus liliacearum</name>
    <dbReference type="NCBI Taxonomy" id="1080073"/>
    <lineage>
        <taxon>Bacteria</taxon>
        <taxon>Bacillati</taxon>
        <taxon>Actinomycetota</taxon>
        <taxon>Actinomycetes</taxon>
        <taxon>Streptosporangiales</taxon>
        <taxon>Thermomonosporaceae</taxon>
        <taxon>Actinoallomurus</taxon>
    </lineage>
</organism>
<proteinExistence type="predicted"/>
<evidence type="ECO:0000259" key="2">
    <source>
        <dbReference type="Pfam" id="PF13338"/>
    </source>
</evidence>
<evidence type="ECO:0000313" key="3">
    <source>
        <dbReference type="EMBL" id="GAA4608022.1"/>
    </source>
</evidence>
<protein>
    <recommendedName>
        <fullName evidence="5">Transcriptional regulator, AbiEi antitoxin, Type IV TA system</fullName>
    </recommendedName>
</protein>
<gene>
    <name evidence="3" type="ORF">GCM10023195_31030</name>
</gene>
<name>A0ABP8TKA1_9ACTN</name>
<feature type="domain" description="AbiEi antitoxin C-terminal" evidence="1">
    <location>
        <begin position="78"/>
        <end position="154"/>
    </location>
</feature>
<evidence type="ECO:0000259" key="1">
    <source>
        <dbReference type="Pfam" id="PF09407"/>
    </source>
</evidence>
<keyword evidence="4" id="KW-1185">Reference proteome</keyword>
<dbReference type="InterPro" id="IPR018547">
    <property type="entry name" value="AbiEi_C"/>
</dbReference>
<reference evidence="4" key="1">
    <citation type="journal article" date="2019" name="Int. J. Syst. Evol. Microbiol.">
        <title>The Global Catalogue of Microorganisms (GCM) 10K type strain sequencing project: providing services to taxonomists for standard genome sequencing and annotation.</title>
        <authorList>
            <consortium name="The Broad Institute Genomics Platform"/>
            <consortium name="The Broad Institute Genome Sequencing Center for Infectious Disease"/>
            <person name="Wu L."/>
            <person name="Ma J."/>
        </authorList>
    </citation>
    <scope>NUCLEOTIDE SEQUENCE [LARGE SCALE GENOMIC DNA]</scope>
    <source>
        <strain evidence="4">JCM 17938</strain>
    </source>
</reference>
<dbReference type="RefSeq" id="WP_345354008.1">
    <property type="nucleotide sequence ID" value="NZ_BAABHJ010000008.1"/>
</dbReference>
<dbReference type="Pfam" id="PF13338">
    <property type="entry name" value="AbiEi_4"/>
    <property type="match status" value="1"/>
</dbReference>
<evidence type="ECO:0008006" key="5">
    <source>
        <dbReference type="Google" id="ProtNLM"/>
    </source>
</evidence>
<dbReference type="Pfam" id="PF09407">
    <property type="entry name" value="AbiEi_1"/>
    <property type="match status" value="1"/>
</dbReference>
<feature type="domain" description="AbiEi antitoxin N-terminal" evidence="2">
    <location>
        <begin position="5"/>
        <end position="49"/>
    </location>
</feature>
<dbReference type="EMBL" id="BAABHJ010000008">
    <property type="protein sequence ID" value="GAA4608022.1"/>
    <property type="molecule type" value="Genomic_DNA"/>
</dbReference>
<comment type="caution">
    <text evidence="3">The sequence shown here is derived from an EMBL/GenBank/DDBJ whole genome shotgun (WGS) entry which is preliminary data.</text>
</comment>
<accession>A0ABP8TKA1</accession>
<evidence type="ECO:0000313" key="4">
    <source>
        <dbReference type="Proteomes" id="UP001500212"/>
    </source>
</evidence>